<comment type="caution">
    <text evidence="3">The sequence shown here is derived from an EMBL/GenBank/DDBJ whole genome shotgun (WGS) entry which is preliminary data.</text>
</comment>
<feature type="transmembrane region" description="Helical" evidence="1">
    <location>
        <begin position="7"/>
        <end position="26"/>
    </location>
</feature>
<dbReference type="SUPFAM" id="SSF53335">
    <property type="entry name" value="S-adenosyl-L-methionine-dependent methyltransferases"/>
    <property type="match status" value="1"/>
</dbReference>
<gene>
    <name evidence="3" type="ORF">LB941_01705</name>
</gene>
<accession>A0A9X2JKW5</accession>
<dbReference type="Proteomes" id="UP001139006">
    <property type="component" value="Unassembled WGS sequence"/>
</dbReference>
<dbReference type="Pfam" id="PF08241">
    <property type="entry name" value="Methyltransf_11"/>
    <property type="match status" value="1"/>
</dbReference>
<reference evidence="3 4" key="1">
    <citation type="journal article" date="2023" name="Int. J. Syst. Evol. Microbiol.">
        <title>Ligilactobacillus ubinensis sp. nov., a novel species isolated from the wild ferment of a durian fruit (Durio zibethinus).</title>
        <authorList>
            <person name="Heng Y.C."/>
            <person name="Menon N."/>
            <person name="Chen B."/>
            <person name="Loo B.Z.L."/>
            <person name="Wong G.W.J."/>
            <person name="Lim A.C.H."/>
            <person name="Silvaraju S."/>
            <person name="Kittelmann S."/>
        </authorList>
    </citation>
    <scope>NUCLEOTIDE SEQUENCE [LARGE SCALE GENOMIC DNA]</scope>
    <source>
        <strain evidence="3 4">WILCCON 0076</strain>
    </source>
</reference>
<organism evidence="3 4">
    <name type="scientific">Ligilactobacillus ubinensis</name>
    <dbReference type="NCBI Taxonomy" id="2876789"/>
    <lineage>
        <taxon>Bacteria</taxon>
        <taxon>Bacillati</taxon>
        <taxon>Bacillota</taxon>
        <taxon>Bacilli</taxon>
        <taxon>Lactobacillales</taxon>
        <taxon>Lactobacillaceae</taxon>
        <taxon>Ligilactobacillus</taxon>
    </lineage>
</organism>
<name>A0A9X2JKW5_9LACO</name>
<proteinExistence type="predicted"/>
<dbReference type="PANTHER" id="PTHR45277:SF1">
    <property type="entry name" value="EXPRESSED PROTEIN"/>
    <property type="match status" value="1"/>
</dbReference>
<keyword evidence="1" id="KW-1133">Transmembrane helix</keyword>
<feature type="domain" description="Methyltransferase type 11" evidence="2">
    <location>
        <begin position="75"/>
        <end position="184"/>
    </location>
</feature>
<dbReference type="RefSeq" id="WP_253358971.1">
    <property type="nucleotide sequence ID" value="NZ_JAIULA010000002.1"/>
</dbReference>
<evidence type="ECO:0000256" key="1">
    <source>
        <dbReference type="SAM" id="Phobius"/>
    </source>
</evidence>
<keyword evidence="3" id="KW-0808">Transferase</keyword>
<feature type="transmembrane region" description="Helical" evidence="1">
    <location>
        <begin position="32"/>
        <end position="52"/>
    </location>
</feature>
<keyword evidence="1" id="KW-0472">Membrane</keyword>
<dbReference type="Gene3D" id="3.40.50.150">
    <property type="entry name" value="Vaccinia Virus protein VP39"/>
    <property type="match status" value="1"/>
</dbReference>
<dbReference type="CDD" id="cd02440">
    <property type="entry name" value="AdoMet_MTases"/>
    <property type="match status" value="1"/>
</dbReference>
<dbReference type="GO" id="GO:0008757">
    <property type="term" value="F:S-adenosylmethionine-dependent methyltransferase activity"/>
    <property type="evidence" value="ECO:0007669"/>
    <property type="project" value="InterPro"/>
</dbReference>
<keyword evidence="1" id="KW-0812">Transmembrane</keyword>
<dbReference type="InterPro" id="IPR029063">
    <property type="entry name" value="SAM-dependent_MTases_sf"/>
</dbReference>
<keyword evidence="4" id="KW-1185">Reference proteome</keyword>
<protein>
    <submittedName>
        <fullName evidence="3">Class I SAM-dependent methyltransferase</fullName>
    </submittedName>
</protein>
<dbReference type="PANTHER" id="PTHR45277">
    <property type="entry name" value="EXPRESSED PROTEIN"/>
    <property type="match status" value="1"/>
</dbReference>
<dbReference type="InterPro" id="IPR013216">
    <property type="entry name" value="Methyltransf_11"/>
</dbReference>
<dbReference type="GO" id="GO:0032259">
    <property type="term" value="P:methylation"/>
    <property type="evidence" value="ECO:0007669"/>
    <property type="project" value="UniProtKB-KW"/>
</dbReference>
<evidence type="ECO:0000313" key="4">
    <source>
        <dbReference type="Proteomes" id="UP001139006"/>
    </source>
</evidence>
<evidence type="ECO:0000259" key="2">
    <source>
        <dbReference type="Pfam" id="PF08241"/>
    </source>
</evidence>
<evidence type="ECO:0000313" key="3">
    <source>
        <dbReference type="EMBL" id="MCP0886050.1"/>
    </source>
</evidence>
<sequence>MKKGIDSPGTLIGIVIGAIFVIMWAIGTMQWYAWIIALCMAFSALTYFHTTWYGKYKTVKKAVSNLKIAPEAQVLDLGTGHGVLLLEVAQHLTMPGKVTGIDIWSKKDQSNNSIAATKQNIKQAGYEQVTDLVTANMLDLPFEDNSFDKITASFSIHNIQSKEDRAKALAEVKRVLKPNGQILIIDLIFGPEYQQVLNDLDFKNISLKSAGYDGWWGGPWMMSTVLTATKN</sequence>
<dbReference type="AlphaFoldDB" id="A0A9X2JKW5"/>
<keyword evidence="3" id="KW-0489">Methyltransferase</keyword>
<dbReference type="EMBL" id="JAIULA010000002">
    <property type="protein sequence ID" value="MCP0886050.1"/>
    <property type="molecule type" value="Genomic_DNA"/>
</dbReference>